<dbReference type="AlphaFoldDB" id="A0A175RG86"/>
<reference evidence="1 2" key="1">
    <citation type="journal article" date="2016" name="Front. Microbiol.">
        <title>Genomic Resource of Rice Seed Associated Bacteria.</title>
        <authorList>
            <person name="Midha S."/>
            <person name="Bansal K."/>
            <person name="Sharma S."/>
            <person name="Kumar N."/>
            <person name="Patil P.P."/>
            <person name="Chaudhry V."/>
            <person name="Patil P.B."/>
        </authorList>
    </citation>
    <scope>NUCLEOTIDE SEQUENCE [LARGE SCALE GENOMIC DNA]</scope>
    <source>
        <strain evidence="1 2">NS365</strain>
    </source>
</reference>
<dbReference type="EMBL" id="LDQA01000079">
    <property type="protein sequence ID" value="KTR02283.1"/>
    <property type="molecule type" value="Genomic_DNA"/>
</dbReference>
<dbReference type="PATRIC" id="fig|401562.4.peg.4535"/>
<proteinExistence type="predicted"/>
<protein>
    <submittedName>
        <fullName evidence="1">Uncharacterized protein</fullName>
    </submittedName>
</protein>
<name>A0A175RG86_9HYPH</name>
<accession>A0A175RG86</accession>
<comment type="caution">
    <text evidence="1">The sequence shown here is derived from an EMBL/GenBank/DDBJ whole genome shotgun (WGS) entry which is preliminary data.</text>
</comment>
<keyword evidence="2" id="KW-1185">Reference proteome</keyword>
<evidence type="ECO:0000313" key="2">
    <source>
        <dbReference type="Proteomes" id="UP000078529"/>
    </source>
</evidence>
<organism evidence="1 2">
    <name type="scientific">Aureimonas ureilytica</name>
    <dbReference type="NCBI Taxonomy" id="401562"/>
    <lineage>
        <taxon>Bacteria</taxon>
        <taxon>Pseudomonadati</taxon>
        <taxon>Pseudomonadota</taxon>
        <taxon>Alphaproteobacteria</taxon>
        <taxon>Hyphomicrobiales</taxon>
        <taxon>Aurantimonadaceae</taxon>
        <taxon>Aureimonas</taxon>
    </lineage>
</organism>
<sequence length="162" mass="17202">MAAVAAAPLLPPIAAPAIAGSAGIVSSAEPLLSYAVGIADEWNWLPIKARSPEHAIELWLSERGIPSICEALEDGETTEPCGDCEFCNAQNPDVVRHEEWDGHAVPIGSRLWCESGLGSICVRCQDEAWLQEGGFFDPNGRLVCVSCETPAEFAARNGRGDA</sequence>
<evidence type="ECO:0000313" key="1">
    <source>
        <dbReference type="EMBL" id="KTR02283.1"/>
    </source>
</evidence>
<dbReference type="Proteomes" id="UP000078529">
    <property type="component" value="Unassembled WGS sequence"/>
</dbReference>
<gene>
    <name evidence="1" type="ORF">NS365_21990</name>
</gene>